<protein>
    <submittedName>
        <fullName evidence="1">Uncharacterized protein</fullName>
    </submittedName>
</protein>
<dbReference type="AlphaFoldDB" id="A0A182QZJ1"/>
<reference evidence="2" key="1">
    <citation type="submission" date="2014-01" db="EMBL/GenBank/DDBJ databases">
        <title>The Genome Sequence of Anopheles farauti FAR1 (V2).</title>
        <authorList>
            <consortium name="The Broad Institute Genomics Platform"/>
            <person name="Neafsey D.E."/>
            <person name="Besansky N."/>
            <person name="Howell P."/>
            <person name="Walton C."/>
            <person name="Young S.K."/>
            <person name="Zeng Q."/>
            <person name="Gargeya S."/>
            <person name="Fitzgerald M."/>
            <person name="Haas B."/>
            <person name="Abouelleil A."/>
            <person name="Allen A.W."/>
            <person name="Alvarado L."/>
            <person name="Arachchi H.M."/>
            <person name="Berlin A.M."/>
            <person name="Chapman S.B."/>
            <person name="Gainer-Dewar J."/>
            <person name="Goldberg J."/>
            <person name="Griggs A."/>
            <person name="Gujja S."/>
            <person name="Hansen M."/>
            <person name="Howarth C."/>
            <person name="Imamovic A."/>
            <person name="Ireland A."/>
            <person name="Larimer J."/>
            <person name="McCowan C."/>
            <person name="Murphy C."/>
            <person name="Pearson M."/>
            <person name="Poon T.W."/>
            <person name="Priest M."/>
            <person name="Roberts A."/>
            <person name="Saif S."/>
            <person name="Shea T."/>
            <person name="Sisk P."/>
            <person name="Sykes S."/>
            <person name="Wortman J."/>
            <person name="Nusbaum C."/>
            <person name="Birren B."/>
        </authorList>
    </citation>
    <scope>NUCLEOTIDE SEQUENCE [LARGE SCALE GENOMIC DNA]</scope>
    <source>
        <strain evidence="2">FAR1</strain>
    </source>
</reference>
<keyword evidence="2" id="KW-1185">Reference proteome</keyword>
<evidence type="ECO:0000313" key="1">
    <source>
        <dbReference type="EnsemblMetazoa" id="AFAF019996-PA"/>
    </source>
</evidence>
<dbReference type="Proteomes" id="UP000075886">
    <property type="component" value="Unassembled WGS sequence"/>
</dbReference>
<dbReference type="VEuPathDB" id="VectorBase:AFAF019996"/>
<evidence type="ECO:0000313" key="2">
    <source>
        <dbReference type="Proteomes" id="UP000075886"/>
    </source>
</evidence>
<dbReference type="EMBL" id="AXCN02001194">
    <property type="status" value="NOT_ANNOTATED_CDS"/>
    <property type="molecule type" value="Genomic_DNA"/>
</dbReference>
<dbReference type="EnsemblMetazoa" id="AFAF019996-RA">
    <property type="protein sequence ID" value="AFAF019996-PA"/>
    <property type="gene ID" value="AFAF019996"/>
</dbReference>
<name>A0A182QZJ1_9DIPT</name>
<proteinExistence type="predicted"/>
<organism evidence="1 2">
    <name type="scientific">Anopheles farauti</name>
    <dbReference type="NCBI Taxonomy" id="69004"/>
    <lineage>
        <taxon>Eukaryota</taxon>
        <taxon>Metazoa</taxon>
        <taxon>Ecdysozoa</taxon>
        <taxon>Arthropoda</taxon>
        <taxon>Hexapoda</taxon>
        <taxon>Insecta</taxon>
        <taxon>Pterygota</taxon>
        <taxon>Neoptera</taxon>
        <taxon>Endopterygota</taxon>
        <taxon>Diptera</taxon>
        <taxon>Nematocera</taxon>
        <taxon>Culicoidea</taxon>
        <taxon>Culicidae</taxon>
        <taxon>Anophelinae</taxon>
        <taxon>Anopheles</taxon>
    </lineage>
</organism>
<accession>A0A182QZJ1</accession>
<sequence length="138" mass="15353">MPRPAAAHAIYSLYIATDEEDSFKHVELFKPFSLCGGLHQLGVTDTASVVKNMHLEESQCTIGCVNKTRDAFRIGVYACNEGKASFIVPSSFTLPISVTDMEFEVFYADDQFTVRGYFKNQQVIFSLQPNLSVDSIAQ</sequence>
<reference evidence="1" key="2">
    <citation type="submission" date="2020-05" db="UniProtKB">
        <authorList>
            <consortium name="EnsemblMetazoa"/>
        </authorList>
    </citation>
    <scope>IDENTIFICATION</scope>
    <source>
        <strain evidence="1">FAR1</strain>
    </source>
</reference>